<sequence>MDINNIDGFVILEDGIDINTIYELEISVDINNGIENNNNIITSDIDIINVPLPSSSEADEIDNNIIINTISETQINANINNAFENSNNNIIISDIDINVPSEDLIVGVSSKKKRKIDVRLNEKQKRAIGESYKKMKKDNSFEVVKKKKMKENVCKTKCKKECAAISETERLAIFNKYWYELNDYNRKRDYLLSCMEKSPIKRTYVLHETNRSYTFRYFLSVDNVEKEVCRKFILSTLDISEKLLR</sequence>
<protein>
    <submittedName>
        <fullName evidence="1">Uncharacterized protein</fullName>
    </submittedName>
</protein>
<dbReference type="EMBL" id="CARXXK010000002">
    <property type="protein sequence ID" value="CAI6354489.1"/>
    <property type="molecule type" value="Genomic_DNA"/>
</dbReference>
<organism evidence="1 2">
    <name type="scientific">Macrosiphum euphorbiae</name>
    <name type="common">potato aphid</name>
    <dbReference type="NCBI Taxonomy" id="13131"/>
    <lineage>
        <taxon>Eukaryota</taxon>
        <taxon>Metazoa</taxon>
        <taxon>Ecdysozoa</taxon>
        <taxon>Arthropoda</taxon>
        <taxon>Hexapoda</taxon>
        <taxon>Insecta</taxon>
        <taxon>Pterygota</taxon>
        <taxon>Neoptera</taxon>
        <taxon>Paraneoptera</taxon>
        <taxon>Hemiptera</taxon>
        <taxon>Sternorrhyncha</taxon>
        <taxon>Aphidomorpha</taxon>
        <taxon>Aphidoidea</taxon>
        <taxon>Aphididae</taxon>
        <taxon>Macrosiphini</taxon>
        <taxon>Macrosiphum</taxon>
    </lineage>
</organism>
<dbReference type="PANTHER" id="PTHR10773">
    <property type="entry name" value="DNA-DIRECTED RNA POLYMERASES I, II, AND III SUBUNIT RPABC2"/>
    <property type="match status" value="1"/>
</dbReference>
<dbReference type="Proteomes" id="UP001160148">
    <property type="component" value="Unassembled WGS sequence"/>
</dbReference>
<comment type="caution">
    <text evidence="1">The sequence shown here is derived from an EMBL/GenBank/DDBJ whole genome shotgun (WGS) entry which is preliminary data.</text>
</comment>
<evidence type="ECO:0000313" key="1">
    <source>
        <dbReference type="EMBL" id="CAI6354489.1"/>
    </source>
</evidence>
<reference evidence="1 2" key="1">
    <citation type="submission" date="2023-01" db="EMBL/GenBank/DDBJ databases">
        <authorList>
            <person name="Whitehead M."/>
        </authorList>
    </citation>
    <scope>NUCLEOTIDE SEQUENCE [LARGE SCALE GENOMIC DNA]</scope>
</reference>
<evidence type="ECO:0000313" key="2">
    <source>
        <dbReference type="Proteomes" id="UP001160148"/>
    </source>
</evidence>
<proteinExistence type="predicted"/>
<dbReference type="PANTHER" id="PTHR10773:SF19">
    <property type="match status" value="1"/>
</dbReference>
<name>A0AAV0WFC3_9HEMI</name>
<gene>
    <name evidence="1" type="ORF">MEUPH1_LOCUS10483</name>
</gene>
<keyword evidence="2" id="KW-1185">Reference proteome</keyword>
<accession>A0AAV0WFC3</accession>
<dbReference type="AlphaFoldDB" id="A0AAV0WFC3"/>